<dbReference type="GO" id="GO:0005886">
    <property type="term" value="C:plasma membrane"/>
    <property type="evidence" value="ECO:0007669"/>
    <property type="project" value="UniProtKB-SubCell"/>
</dbReference>
<keyword evidence="5 9" id="KW-1133">Transmembrane helix</keyword>
<dbReference type="HAMAP" id="MF_00115">
    <property type="entry name" value="MscL"/>
    <property type="match status" value="1"/>
</dbReference>
<dbReference type="InterPro" id="IPR037673">
    <property type="entry name" value="MSC/AndL"/>
</dbReference>
<dbReference type="eggNOG" id="COG1970">
    <property type="taxonomic scope" value="Bacteria"/>
</dbReference>
<evidence type="ECO:0000256" key="9">
    <source>
        <dbReference type="HAMAP-Rule" id="MF_00115"/>
    </source>
</evidence>
<dbReference type="InterPro" id="IPR001185">
    <property type="entry name" value="MS_channel"/>
</dbReference>
<evidence type="ECO:0000256" key="10">
    <source>
        <dbReference type="SAM" id="MobiDB-lite"/>
    </source>
</evidence>
<keyword evidence="7 9" id="KW-0472">Membrane</keyword>
<dbReference type="OrthoDB" id="9810350at2"/>
<dbReference type="SUPFAM" id="SSF81330">
    <property type="entry name" value="Gated mechanosensitive channel"/>
    <property type="match status" value="1"/>
</dbReference>
<evidence type="ECO:0000313" key="11">
    <source>
        <dbReference type="EMBL" id="SDQ28146.1"/>
    </source>
</evidence>
<feature type="compositionally biased region" description="Low complexity" evidence="10">
    <location>
        <begin position="132"/>
        <end position="150"/>
    </location>
</feature>
<comment type="function">
    <text evidence="9">Channel that opens in response to stretch forces in the membrane lipid bilayer. May participate in the regulation of osmotic pressure changes within the cell.</text>
</comment>
<evidence type="ECO:0000256" key="6">
    <source>
        <dbReference type="ARBA" id="ARBA00023065"/>
    </source>
</evidence>
<evidence type="ECO:0000313" key="12">
    <source>
        <dbReference type="Proteomes" id="UP000182690"/>
    </source>
</evidence>
<keyword evidence="4 9" id="KW-0812">Transmembrane</keyword>
<comment type="similarity">
    <text evidence="9">Belongs to the MscL family.</text>
</comment>
<keyword evidence="2 9" id="KW-0813">Transport</keyword>
<dbReference type="InterPro" id="IPR036019">
    <property type="entry name" value="MscL_channel"/>
</dbReference>
<dbReference type="GO" id="GO:0008381">
    <property type="term" value="F:mechanosensitive monoatomic ion channel activity"/>
    <property type="evidence" value="ECO:0007669"/>
    <property type="project" value="UniProtKB-UniRule"/>
</dbReference>
<comment type="subcellular location">
    <subcellularLocation>
        <location evidence="9">Cell membrane</location>
        <topology evidence="9">Multi-pass membrane protein</topology>
    </subcellularLocation>
    <subcellularLocation>
        <location evidence="1">Membrane</location>
        <topology evidence="1">Multi-pass membrane protein</topology>
    </subcellularLocation>
</comment>
<dbReference type="PANTHER" id="PTHR30266">
    <property type="entry name" value="MECHANOSENSITIVE CHANNEL MSCL"/>
    <property type="match status" value="1"/>
</dbReference>
<feature type="compositionally biased region" description="Pro residues" evidence="10">
    <location>
        <begin position="156"/>
        <end position="165"/>
    </location>
</feature>
<reference evidence="11 12" key="1">
    <citation type="submission" date="2016-10" db="EMBL/GenBank/DDBJ databases">
        <authorList>
            <person name="de Groot N.N."/>
        </authorList>
    </citation>
    <scope>NUCLEOTIDE SEQUENCE [LARGE SCALE GENOMIC DNA]</scope>
    <source>
        <strain evidence="11 12">DSM 22788</strain>
    </source>
</reference>
<dbReference type="Pfam" id="PF01741">
    <property type="entry name" value="MscL"/>
    <property type="match status" value="1"/>
</dbReference>
<evidence type="ECO:0000256" key="2">
    <source>
        <dbReference type="ARBA" id="ARBA00022448"/>
    </source>
</evidence>
<evidence type="ECO:0000256" key="3">
    <source>
        <dbReference type="ARBA" id="ARBA00022475"/>
    </source>
</evidence>
<name>A0A1H0ZM36_9MICO</name>
<protein>
    <recommendedName>
        <fullName evidence="9">Large-conductance mechanosensitive channel</fullName>
    </recommendedName>
</protein>
<comment type="subunit">
    <text evidence="9">Homopentamer.</text>
</comment>
<feature type="transmembrane region" description="Helical" evidence="9">
    <location>
        <begin position="66"/>
        <end position="89"/>
    </location>
</feature>
<proteinExistence type="inferred from homology"/>
<dbReference type="Gene3D" id="1.10.1200.120">
    <property type="entry name" value="Large-conductance mechanosensitive channel, MscL, domain 1"/>
    <property type="match status" value="1"/>
</dbReference>
<dbReference type="PRINTS" id="PR01264">
    <property type="entry name" value="MECHCHANNEL"/>
</dbReference>
<keyword evidence="6 9" id="KW-0406">Ion transport</keyword>
<evidence type="ECO:0000256" key="7">
    <source>
        <dbReference type="ARBA" id="ARBA00023136"/>
    </source>
</evidence>
<sequence>MLSGFKAFILRGNVIELAVAVVIGAAFNAVVQRIVDSLINPIVGQAFDADSLDGALVVALPRGGEIAFGAVIGAIINFVIVAAVVYFVFVLPMNKLRPKVAEAPTGPSDVDLLGEIRDLLRAQVAQEPGASPTAPEGPAAPVAPATGDATSSDPGATPPPPAHKH</sequence>
<dbReference type="STRING" id="1079994.SAMN04488565_1862"/>
<feature type="transmembrane region" description="Helical" evidence="9">
    <location>
        <begin position="12"/>
        <end position="31"/>
    </location>
</feature>
<gene>
    <name evidence="9" type="primary">mscL</name>
    <name evidence="11" type="ORF">SAMN04488565_1862</name>
</gene>
<feature type="region of interest" description="Disordered" evidence="10">
    <location>
        <begin position="124"/>
        <end position="165"/>
    </location>
</feature>
<evidence type="ECO:0000256" key="4">
    <source>
        <dbReference type="ARBA" id="ARBA00022692"/>
    </source>
</evidence>
<dbReference type="Proteomes" id="UP000182690">
    <property type="component" value="Unassembled WGS sequence"/>
</dbReference>
<dbReference type="RefSeq" id="WP_010157419.1">
    <property type="nucleotide sequence ID" value="NZ_FNKB01000001.1"/>
</dbReference>
<dbReference type="NCBIfam" id="TIGR00220">
    <property type="entry name" value="mscL"/>
    <property type="match status" value="1"/>
</dbReference>
<evidence type="ECO:0000256" key="8">
    <source>
        <dbReference type="ARBA" id="ARBA00023303"/>
    </source>
</evidence>
<dbReference type="PANTHER" id="PTHR30266:SF2">
    <property type="entry name" value="LARGE-CONDUCTANCE MECHANOSENSITIVE CHANNEL"/>
    <property type="match status" value="1"/>
</dbReference>
<organism evidence="11 12">
    <name type="scientific">Leucobacter chromiiresistens</name>
    <dbReference type="NCBI Taxonomy" id="1079994"/>
    <lineage>
        <taxon>Bacteria</taxon>
        <taxon>Bacillati</taxon>
        <taxon>Actinomycetota</taxon>
        <taxon>Actinomycetes</taxon>
        <taxon>Micrococcales</taxon>
        <taxon>Microbacteriaceae</taxon>
        <taxon>Leucobacter</taxon>
    </lineage>
</organism>
<dbReference type="AlphaFoldDB" id="A0A1H0ZM36"/>
<accession>A0A1H0ZM36</accession>
<keyword evidence="8 9" id="KW-0407">Ion channel</keyword>
<evidence type="ECO:0000256" key="5">
    <source>
        <dbReference type="ARBA" id="ARBA00022989"/>
    </source>
</evidence>
<keyword evidence="3 9" id="KW-1003">Cell membrane</keyword>
<dbReference type="EMBL" id="FNKB01000001">
    <property type="protein sequence ID" value="SDQ28146.1"/>
    <property type="molecule type" value="Genomic_DNA"/>
</dbReference>
<evidence type="ECO:0000256" key="1">
    <source>
        <dbReference type="ARBA" id="ARBA00004141"/>
    </source>
</evidence>